<evidence type="ECO:0000256" key="3">
    <source>
        <dbReference type="ARBA" id="ARBA00022989"/>
    </source>
</evidence>
<dbReference type="PANTHER" id="PTHR23423">
    <property type="entry name" value="ORGANIC SOLUTE TRANSPORTER-RELATED"/>
    <property type="match status" value="1"/>
</dbReference>
<keyword evidence="3" id="KW-1133">Transmembrane helix</keyword>
<keyword evidence="6" id="KW-0732">Signal</keyword>
<reference evidence="7 8" key="1">
    <citation type="submission" date="2018-10" db="EMBL/GenBank/DDBJ databases">
        <title>Genome assembly for a Yunnan-Guizhou Plateau 3E fish, Anabarilius grahami (Regan), and its evolutionary and genetic applications.</title>
        <authorList>
            <person name="Jiang W."/>
        </authorList>
    </citation>
    <scope>NUCLEOTIDE SEQUENCE [LARGE SCALE GENOMIC DNA]</scope>
    <source>
        <strain evidence="7">AG-KIZ</strain>
        <tissue evidence="7">Muscle</tissue>
    </source>
</reference>
<dbReference type="EMBL" id="RJVU01054669">
    <property type="protein sequence ID" value="ROL01465.1"/>
    <property type="molecule type" value="Genomic_DNA"/>
</dbReference>
<dbReference type="Pfam" id="PF03619">
    <property type="entry name" value="Solute_trans_a"/>
    <property type="match status" value="2"/>
</dbReference>
<sequence>MPGCCGRWRRWIRPLVALLFALVLAVALPLCVWELRRAEWIALKYPKIAIYVDTCRECYEAYVIYNFLMFLLNFLENQYPSLVLVLEVQEERPLLPPFCCCPPVLLFRCKLGVLQYTAVRPVTTIIALVCQLCGVYDEGNFSFRNAWTYLVIVNNASQLAVLIALLVKVGVISDKHTWEWDSVEAVATGLQDFIICIEMFLAAIAHHYSFSSRPYVREDDEGSCFDSLLAMLDVSDIRADISEQVRNVGRTVLGRPRKLFFGSEVDVVQGEHTGLLAGTSHERLASDRHSVPASPQGRYQGLGYTDTPHSISAPAGFTSSSWESDSDSGPVIANQSTGTES</sequence>
<keyword evidence="4" id="KW-0472">Membrane</keyword>
<feature type="chain" id="PRO_5018170096" evidence="6">
    <location>
        <begin position="28"/>
        <end position="341"/>
    </location>
</feature>
<evidence type="ECO:0000256" key="4">
    <source>
        <dbReference type="ARBA" id="ARBA00023136"/>
    </source>
</evidence>
<accession>A0A3N0Y0T9</accession>
<dbReference type="SMART" id="SM01417">
    <property type="entry name" value="Solute_trans_a"/>
    <property type="match status" value="1"/>
</dbReference>
<dbReference type="GO" id="GO:0016020">
    <property type="term" value="C:membrane"/>
    <property type="evidence" value="ECO:0007669"/>
    <property type="project" value="UniProtKB-SubCell"/>
</dbReference>
<keyword evidence="2 7" id="KW-0812">Transmembrane</keyword>
<protein>
    <submittedName>
        <fullName evidence="7">Transmembrane protein 184C</fullName>
    </submittedName>
</protein>
<comment type="subcellular location">
    <subcellularLocation>
        <location evidence="1">Membrane</location>
        <topology evidence="1">Multi-pass membrane protein</topology>
    </subcellularLocation>
</comment>
<gene>
    <name evidence="7" type="ORF">DPX16_2034</name>
</gene>
<name>A0A3N0Y0T9_ANAGA</name>
<proteinExistence type="predicted"/>
<dbReference type="InterPro" id="IPR005178">
    <property type="entry name" value="Ostalpha/TMEM184C"/>
</dbReference>
<evidence type="ECO:0000313" key="7">
    <source>
        <dbReference type="EMBL" id="ROL01465.1"/>
    </source>
</evidence>
<feature type="region of interest" description="Disordered" evidence="5">
    <location>
        <begin position="282"/>
        <end position="341"/>
    </location>
</feature>
<feature type="signal peptide" evidence="6">
    <location>
        <begin position="1"/>
        <end position="27"/>
    </location>
</feature>
<evidence type="ECO:0000256" key="1">
    <source>
        <dbReference type="ARBA" id="ARBA00004141"/>
    </source>
</evidence>
<keyword evidence="8" id="KW-1185">Reference proteome</keyword>
<dbReference type="Proteomes" id="UP000281406">
    <property type="component" value="Unassembled WGS sequence"/>
</dbReference>
<evidence type="ECO:0000256" key="6">
    <source>
        <dbReference type="SAM" id="SignalP"/>
    </source>
</evidence>
<evidence type="ECO:0000313" key="8">
    <source>
        <dbReference type="Proteomes" id="UP000281406"/>
    </source>
</evidence>
<comment type="caution">
    <text evidence="7">The sequence shown here is derived from an EMBL/GenBank/DDBJ whole genome shotgun (WGS) entry which is preliminary data.</text>
</comment>
<evidence type="ECO:0000256" key="2">
    <source>
        <dbReference type="ARBA" id="ARBA00022692"/>
    </source>
</evidence>
<evidence type="ECO:0000256" key="5">
    <source>
        <dbReference type="SAM" id="MobiDB-lite"/>
    </source>
</evidence>
<organism evidence="7 8">
    <name type="scientific">Anabarilius grahami</name>
    <name type="common">Kanglang fish</name>
    <name type="synonym">Barilius grahami</name>
    <dbReference type="NCBI Taxonomy" id="495550"/>
    <lineage>
        <taxon>Eukaryota</taxon>
        <taxon>Metazoa</taxon>
        <taxon>Chordata</taxon>
        <taxon>Craniata</taxon>
        <taxon>Vertebrata</taxon>
        <taxon>Euteleostomi</taxon>
        <taxon>Actinopterygii</taxon>
        <taxon>Neopterygii</taxon>
        <taxon>Teleostei</taxon>
        <taxon>Ostariophysi</taxon>
        <taxon>Cypriniformes</taxon>
        <taxon>Xenocyprididae</taxon>
        <taxon>Xenocypridinae</taxon>
        <taxon>Xenocypridinae incertae sedis</taxon>
        <taxon>Anabarilius</taxon>
    </lineage>
</organism>
<dbReference type="OrthoDB" id="5348404at2759"/>
<dbReference type="AlphaFoldDB" id="A0A3N0Y0T9"/>